<reference evidence="3" key="1">
    <citation type="submission" date="2017-09" db="EMBL/GenBank/DDBJ databases">
        <authorList>
            <person name="Varghese N."/>
            <person name="Submissions S."/>
        </authorList>
    </citation>
    <scope>NUCLEOTIDE SEQUENCE [LARGE SCALE GENOMIC DNA]</scope>
    <source>
        <strain evidence="3">CGMCC 1.12803</strain>
    </source>
</reference>
<evidence type="ECO:0000313" key="2">
    <source>
        <dbReference type="EMBL" id="SOD17675.1"/>
    </source>
</evidence>
<evidence type="ECO:0000256" key="1">
    <source>
        <dbReference type="SAM" id="SignalP"/>
    </source>
</evidence>
<proteinExistence type="predicted"/>
<feature type="signal peptide" evidence="1">
    <location>
        <begin position="1"/>
        <end position="19"/>
    </location>
</feature>
<dbReference type="AlphaFoldDB" id="A0A286A711"/>
<name>A0A286A711_9SPHI</name>
<dbReference type="RefSeq" id="WP_097132473.1">
    <property type="nucleotide sequence ID" value="NZ_OCMT01000003.1"/>
</dbReference>
<evidence type="ECO:0000313" key="3">
    <source>
        <dbReference type="Proteomes" id="UP000219281"/>
    </source>
</evidence>
<dbReference type="Proteomes" id="UP000219281">
    <property type="component" value="Unassembled WGS sequence"/>
</dbReference>
<dbReference type="OrthoDB" id="673795at2"/>
<gene>
    <name evidence="2" type="ORF">SAMN06297358_2631</name>
</gene>
<dbReference type="EMBL" id="OCMT01000003">
    <property type="protein sequence ID" value="SOD17675.1"/>
    <property type="molecule type" value="Genomic_DNA"/>
</dbReference>
<keyword evidence="1" id="KW-0732">Signal</keyword>
<accession>A0A286A711</accession>
<evidence type="ECO:0008006" key="4">
    <source>
        <dbReference type="Google" id="ProtNLM"/>
    </source>
</evidence>
<keyword evidence="3" id="KW-1185">Reference proteome</keyword>
<sequence length="205" mass="23895">MKTLLMIITVLFGMNSANAQERAVQLQQMIKLKLQNSLAREKNNTDQSGLREISRHKNGTFQLFDNYFSSLLKVNGNVRNSDKAQDIKTMNQAVRRTFEITIKNAVASGLYQHSEVEEMNRTYNKVLADCREILRNLDQVVITGQYKMTDGQRLQRIDQLYDRMVGVFRFTKTYCSDIEVLRFSRQRERTDIEQLRGLYGPTIKN</sequence>
<protein>
    <recommendedName>
        <fullName evidence="4">DUF4141 domain-containing protein</fullName>
    </recommendedName>
</protein>
<feature type="chain" id="PRO_5012154101" description="DUF4141 domain-containing protein" evidence="1">
    <location>
        <begin position="20"/>
        <end position="205"/>
    </location>
</feature>
<organism evidence="2 3">
    <name type="scientific">Pedobacter xixiisoli</name>
    <dbReference type="NCBI Taxonomy" id="1476464"/>
    <lineage>
        <taxon>Bacteria</taxon>
        <taxon>Pseudomonadati</taxon>
        <taxon>Bacteroidota</taxon>
        <taxon>Sphingobacteriia</taxon>
        <taxon>Sphingobacteriales</taxon>
        <taxon>Sphingobacteriaceae</taxon>
        <taxon>Pedobacter</taxon>
    </lineage>
</organism>